<feature type="domain" description="UBA" evidence="3">
    <location>
        <begin position="18"/>
        <end position="57"/>
    </location>
</feature>
<dbReference type="PANTHER" id="PTHR47678">
    <property type="entry name" value="TETRATRICOPEPTIDE REPEAT PROTEIN 31"/>
    <property type="match status" value="1"/>
</dbReference>
<dbReference type="CDD" id="cd00590">
    <property type="entry name" value="RRM_SF"/>
    <property type="match status" value="1"/>
</dbReference>
<dbReference type="InterPro" id="IPR009060">
    <property type="entry name" value="UBA-like_sf"/>
</dbReference>
<evidence type="ECO:0000313" key="7">
    <source>
        <dbReference type="Proteomes" id="UP000007875"/>
    </source>
</evidence>
<dbReference type="AlphaFoldDB" id="H2YKK8"/>
<dbReference type="SMART" id="SM00360">
    <property type="entry name" value="RRM"/>
    <property type="match status" value="1"/>
</dbReference>
<dbReference type="STRING" id="51511.ENSCSAVP00000005860"/>
<reference evidence="6" key="2">
    <citation type="submission" date="2025-08" db="UniProtKB">
        <authorList>
            <consortium name="Ensembl"/>
        </authorList>
    </citation>
    <scope>IDENTIFICATION</scope>
</reference>
<dbReference type="InterPro" id="IPR000571">
    <property type="entry name" value="Znf_CCCH"/>
</dbReference>
<name>H2YKK8_CIOSA</name>
<proteinExistence type="predicted"/>
<dbReference type="InterPro" id="IPR035979">
    <property type="entry name" value="RBD_domain_sf"/>
</dbReference>
<dbReference type="SUPFAM" id="SSF54928">
    <property type="entry name" value="RNA-binding domain, RBD"/>
    <property type="match status" value="1"/>
</dbReference>
<sequence length="233" mass="26917">MFAKVLALDNSCTEAREEMNQSRLFQLIDMGFSKEMSEMALRKHGSVQSALDELLAGHFDENSLKDVYVSDEEDDEYFKTEVEQSEPNGKMYSVVDTNTLWIGNMSRAVTEEALRRYFSQFGLVLKVTMMVIRRCAFVTFSCADEAQNALLASDMIEINHTNLILRFPDKAFNKSEQYTGNLRNHRFPQKGYSGTTLAPGRRECIYWRKHGCHFGDNCRFVHIPQHRGIELRF</sequence>
<dbReference type="GO" id="GO:0008270">
    <property type="term" value="F:zinc ion binding"/>
    <property type="evidence" value="ECO:0007669"/>
    <property type="project" value="UniProtKB-KW"/>
</dbReference>
<dbReference type="eggNOG" id="KOG0548">
    <property type="taxonomic scope" value="Eukaryota"/>
</dbReference>
<keyword evidence="7" id="KW-1185">Reference proteome</keyword>
<evidence type="ECO:0000259" key="3">
    <source>
        <dbReference type="PROSITE" id="PS50030"/>
    </source>
</evidence>
<dbReference type="Ensembl" id="ENSCSAVT00000005935.1">
    <property type="protein sequence ID" value="ENSCSAVP00000005860.1"/>
    <property type="gene ID" value="ENSCSAVG00000003499.1"/>
</dbReference>
<dbReference type="SUPFAM" id="SSF46934">
    <property type="entry name" value="UBA-like"/>
    <property type="match status" value="1"/>
</dbReference>
<dbReference type="PROSITE" id="PS50030">
    <property type="entry name" value="UBA"/>
    <property type="match status" value="1"/>
</dbReference>
<evidence type="ECO:0000259" key="5">
    <source>
        <dbReference type="PROSITE" id="PS50103"/>
    </source>
</evidence>
<dbReference type="InParanoid" id="H2YKK8"/>
<keyword evidence="2" id="KW-0863">Zinc-finger</keyword>
<keyword evidence="1" id="KW-0694">RNA-binding</keyword>
<dbReference type="Gene3D" id="1.10.8.10">
    <property type="entry name" value="DNA helicase RuvA subunit, C-terminal domain"/>
    <property type="match status" value="1"/>
</dbReference>
<dbReference type="CDD" id="cd14270">
    <property type="entry name" value="UBA"/>
    <property type="match status" value="1"/>
</dbReference>
<dbReference type="PROSITE" id="PS50103">
    <property type="entry name" value="ZF_C3H1"/>
    <property type="match status" value="1"/>
</dbReference>
<evidence type="ECO:0000259" key="4">
    <source>
        <dbReference type="PROSITE" id="PS50102"/>
    </source>
</evidence>
<protein>
    <submittedName>
        <fullName evidence="6">Uncharacterized protein</fullName>
    </submittedName>
</protein>
<dbReference type="Pfam" id="PF00076">
    <property type="entry name" value="RRM_1"/>
    <property type="match status" value="1"/>
</dbReference>
<accession>H2YKK8</accession>
<keyword evidence="2" id="KW-0862">Zinc</keyword>
<dbReference type="Gene3D" id="3.30.70.330">
    <property type="match status" value="1"/>
</dbReference>
<dbReference type="InterPro" id="IPR012677">
    <property type="entry name" value="Nucleotide-bd_a/b_plait_sf"/>
</dbReference>
<reference evidence="6" key="3">
    <citation type="submission" date="2025-09" db="UniProtKB">
        <authorList>
            <consortium name="Ensembl"/>
        </authorList>
    </citation>
    <scope>IDENTIFICATION</scope>
</reference>
<dbReference type="Pfam" id="PF00642">
    <property type="entry name" value="zf-CCCH"/>
    <property type="match status" value="1"/>
</dbReference>
<dbReference type="GeneTree" id="ENSGT01020000233523"/>
<keyword evidence="2" id="KW-0479">Metal-binding</keyword>
<feature type="domain" description="C3H1-type" evidence="5">
    <location>
        <begin position="198"/>
        <end position="225"/>
    </location>
</feature>
<evidence type="ECO:0000313" key="6">
    <source>
        <dbReference type="Ensembl" id="ENSCSAVP00000005860.1"/>
    </source>
</evidence>
<dbReference type="PANTHER" id="PTHR47678:SF4">
    <property type="entry name" value="SHOCK PROTEIN 70 (HSP70)-INTERACTING PROTEIN, PUTATIVE-RELATED"/>
    <property type="match status" value="1"/>
</dbReference>
<organism evidence="6 7">
    <name type="scientific">Ciona savignyi</name>
    <name type="common">Pacific transparent sea squirt</name>
    <dbReference type="NCBI Taxonomy" id="51511"/>
    <lineage>
        <taxon>Eukaryota</taxon>
        <taxon>Metazoa</taxon>
        <taxon>Chordata</taxon>
        <taxon>Tunicata</taxon>
        <taxon>Ascidiacea</taxon>
        <taxon>Phlebobranchia</taxon>
        <taxon>Cionidae</taxon>
        <taxon>Ciona</taxon>
    </lineage>
</organism>
<dbReference type="GO" id="GO:0003723">
    <property type="term" value="F:RNA binding"/>
    <property type="evidence" value="ECO:0007669"/>
    <property type="project" value="UniProtKB-UniRule"/>
</dbReference>
<dbReference type="InterPro" id="IPR015940">
    <property type="entry name" value="UBA"/>
</dbReference>
<reference evidence="7" key="1">
    <citation type="submission" date="2003-08" db="EMBL/GenBank/DDBJ databases">
        <authorList>
            <person name="Birren B."/>
            <person name="Nusbaum C."/>
            <person name="Abebe A."/>
            <person name="Abouelleil A."/>
            <person name="Adekoya E."/>
            <person name="Ait-zahra M."/>
            <person name="Allen N."/>
            <person name="Allen T."/>
            <person name="An P."/>
            <person name="Anderson M."/>
            <person name="Anderson S."/>
            <person name="Arachchi H."/>
            <person name="Armbruster J."/>
            <person name="Bachantsang P."/>
            <person name="Baldwin J."/>
            <person name="Barry A."/>
            <person name="Bayul T."/>
            <person name="Blitshsteyn B."/>
            <person name="Bloom T."/>
            <person name="Blye J."/>
            <person name="Boguslavskiy L."/>
            <person name="Borowsky M."/>
            <person name="Boukhgalter B."/>
            <person name="Brunache A."/>
            <person name="Butler J."/>
            <person name="Calixte N."/>
            <person name="Calvo S."/>
            <person name="Camarata J."/>
            <person name="Campo K."/>
            <person name="Chang J."/>
            <person name="Cheshatsang Y."/>
            <person name="Citroen M."/>
            <person name="Collymore A."/>
            <person name="Considine T."/>
            <person name="Cook A."/>
            <person name="Cooke P."/>
            <person name="Corum B."/>
            <person name="Cuomo C."/>
            <person name="David R."/>
            <person name="Dawoe T."/>
            <person name="Degray S."/>
            <person name="Dodge S."/>
            <person name="Dooley K."/>
            <person name="Dorje P."/>
            <person name="Dorjee K."/>
            <person name="Dorris L."/>
            <person name="Duffey N."/>
            <person name="Dupes A."/>
            <person name="Elkins T."/>
            <person name="Engels R."/>
            <person name="Erickson J."/>
            <person name="Farina A."/>
            <person name="Faro S."/>
            <person name="Ferreira P."/>
            <person name="Fischer H."/>
            <person name="Fitzgerald M."/>
            <person name="Foley K."/>
            <person name="Gage D."/>
            <person name="Galagan J."/>
            <person name="Gearin G."/>
            <person name="Gnerre S."/>
            <person name="Gnirke A."/>
            <person name="Goyette A."/>
            <person name="Graham J."/>
            <person name="Grandbois E."/>
            <person name="Gyaltsen K."/>
            <person name="Hafez N."/>
            <person name="Hagopian D."/>
            <person name="Hagos B."/>
            <person name="Hall J."/>
            <person name="Hatcher B."/>
            <person name="Heller A."/>
            <person name="Higgins H."/>
            <person name="Honan T."/>
            <person name="Horn A."/>
            <person name="Houde N."/>
            <person name="Hughes L."/>
            <person name="Hulme W."/>
            <person name="Husby E."/>
            <person name="Iliev I."/>
            <person name="Jaffe D."/>
            <person name="Jones C."/>
            <person name="Kamal M."/>
            <person name="Kamat A."/>
            <person name="Kamvysselis M."/>
            <person name="Karlsson E."/>
            <person name="Kells C."/>
            <person name="Kieu A."/>
            <person name="Kisner P."/>
            <person name="Kodira C."/>
            <person name="Kulbokas E."/>
            <person name="Labutti K."/>
            <person name="Lama D."/>
            <person name="Landers T."/>
            <person name="Leger J."/>
            <person name="Levine S."/>
            <person name="Lewis D."/>
            <person name="Lewis T."/>
            <person name="Lindblad-toh K."/>
            <person name="Liu X."/>
            <person name="Lokyitsang T."/>
            <person name="Lokyitsang Y."/>
            <person name="Lucien O."/>
            <person name="Lui A."/>
            <person name="Ma L.J."/>
            <person name="Mabbitt R."/>
            <person name="Macdonald J."/>
            <person name="Maclean C."/>
            <person name="Major J."/>
            <person name="Manning J."/>
            <person name="Marabella R."/>
            <person name="Maru K."/>
            <person name="Matthews C."/>
            <person name="Mauceli E."/>
            <person name="Mccarthy M."/>
            <person name="Mcdonough S."/>
            <person name="Mcghee T."/>
            <person name="Meldrim J."/>
            <person name="Meneus L."/>
            <person name="Mesirov J."/>
            <person name="Mihalev A."/>
            <person name="Mihova T."/>
            <person name="Mikkelsen T."/>
            <person name="Mlenga V."/>
            <person name="Moru K."/>
            <person name="Mozes J."/>
            <person name="Mulrain L."/>
            <person name="Munson G."/>
            <person name="Naylor J."/>
            <person name="Newes C."/>
            <person name="Nguyen C."/>
            <person name="Nguyen N."/>
            <person name="Nguyen T."/>
            <person name="Nicol R."/>
            <person name="Nielsen C."/>
            <person name="Nizzari M."/>
            <person name="Norbu C."/>
            <person name="Norbu N."/>
            <person name="O'donnell P."/>
            <person name="Okoawo O."/>
            <person name="O'leary S."/>
            <person name="Omotosho B."/>
            <person name="O'neill K."/>
            <person name="Osman S."/>
            <person name="Parker S."/>
            <person name="Perrin D."/>
            <person name="Phunkhang P."/>
            <person name="Piqani B."/>
            <person name="Purcell S."/>
            <person name="Rachupka T."/>
            <person name="Ramasamy U."/>
            <person name="Rameau R."/>
            <person name="Ray V."/>
            <person name="Raymond C."/>
            <person name="Retta R."/>
            <person name="Richardson S."/>
            <person name="Rise C."/>
            <person name="Rodriguez J."/>
            <person name="Rogers J."/>
            <person name="Rogov P."/>
            <person name="Rutman M."/>
            <person name="Schupbach R."/>
            <person name="Seaman C."/>
            <person name="Settipalli S."/>
            <person name="Sharpe T."/>
            <person name="Sheridan J."/>
            <person name="Sherpa N."/>
            <person name="Shi J."/>
            <person name="Smirnov S."/>
            <person name="Smith C."/>
            <person name="Sougnez C."/>
            <person name="Spencer B."/>
            <person name="Stalker J."/>
            <person name="Stange-thomann N."/>
            <person name="Stavropoulos S."/>
            <person name="Stetson K."/>
            <person name="Stone C."/>
            <person name="Stone S."/>
            <person name="Stubbs M."/>
            <person name="Talamas J."/>
            <person name="Tchuinga P."/>
            <person name="Tenzing P."/>
            <person name="Tesfaye S."/>
            <person name="Theodore J."/>
            <person name="Thoulutsang Y."/>
            <person name="Topham K."/>
            <person name="Towey S."/>
            <person name="Tsamla T."/>
            <person name="Tsomo N."/>
            <person name="Vallee D."/>
            <person name="Vassiliev H."/>
            <person name="Venkataraman V."/>
            <person name="Vinson J."/>
            <person name="Vo A."/>
            <person name="Wade C."/>
            <person name="Wang S."/>
            <person name="Wangchuk T."/>
            <person name="Wangdi T."/>
            <person name="Whittaker C."/>
            <person name="Wilkinson J."/>
            <person name="Wu Y."/>
            <person name="Wyman D."/>
            <person name="Yadav S."/>
            <person name="Yang S."/>
            <person name="Yang X."/>
            <person name="Yeager S."/>
            <person name="Yee E."/>
            <person name="Young G."/>
            <person name="Zainoun J."/>
            <person name="Zembeck L."/>
            <person name="Zimmer A."/>
            <person name="Zody M."/>
            <person name="Lander E."/>
        </authorList>
    </citation>
    <scope>NUCLEOTIDE SEQUENCE [LARGE SCALE GENOMIC DNA]</scope>
</reference>
<evidence type="ECO:0000256" key="1">
    <source>
        <dbReference type="PROSITE-ProRule" id="PRU00176"/>
    </source>
</evidence>
<dbReference type="HOGENOM" id="CLU_1189559_0_0_1"/>
<dbReference type="PROSITE" id="PS50102">
    <property type="entry name" value="RRM"/>
    <property type="match status" value="1"/>
</dbReference>
<evidence type="ECO:0000256" key="2">
    <source>
        <dbReference type="PROSITE-ProRule" id="PRU00723"/>
    </source>
</evidence>
<dbReference type="InterPro" id="IPR000504">
    <property type="entry name" value="RRM_dom"/>
</dbReference>
<feature type="zinc finger region" description="C3H1-type" evidence="2">
    <location>
        <begin position="198"/>
        <end position="225"/>
    </location>
</feature>
<dbReference type="Proteomes" id="UP000007875">
    <property type="component" value="Unassembled WGS sequence"/>
</dbReference>
<feature type="domain" description="RRM" evidence="4">
    <location>
        <begin position="98"/>
        <end position="170"/>
    </location>
</feature>